<accession>K0SII6</accession>
<feature type="chain" id="PRO_5003837147" evidence="1">
    <location>
        <begin position="27"/>
        <end position="179"/>
    </location>
</feature>
<comment type="caution">
    <text evidence="2">The sequence shown here is derived from an EMBL/GenBank/DDBJ whole genome shotgun (WGS) entry which is preliminary data.</text>
</comment>
<dbReference type="eggNOG" id="ENOG502SEB9">
    <property type="taxonomic scope" value="Eukaryota"/>
</dbReference>
<dbReference type="AlphaFoldDB" id="K0SII6"/>
<organism evidence="2 3">
    <name type="scientific">Thalassiosira oceanica</name>
    <name type="common">Marine diatom</name>
    <dbReference type="NCBI Taxonomy" id="159749"/>
    <lineage>
        <taxon>Eukaryota</taxon>
        <taxon>Sar</taxon>
        <taxon>Stramenopiles</taxon>
        <taxon>Ochrophyta</taxon>
        <taxon>Bacillariophyta</taxon>
        <taxon>Coscinodiscophyceae</taxon>
        <taxon>Thalassiosirophycidae</taxon>
        <taxon>Thalassiosirales</taxon>
        <taxon>Thalassiosiraceae</taxon>
        <taxon>Thalassiosira</taxon>
    </lineage>
</organism>
<sequence>MAVVTGIMGPATLLLLSLGLVARVDSFDAAGVHSSAGRGRKRTSMLRRQHDLGTGGRIALNLFPPKAPKIPSSSQERDGLAISGVKEALNRPRDPTFPLVEVDFPPLDALNKLGDGSLRSSIQVEDANVAFAHKLVKGIFTPFWGRLGLGPSVSLVLSSSAGQSLAKKAESKVKAAKIY</sequence>
<evidence type="ECO:0000313" key="3">
    <source>
        <dbReference type="Proteomes" id="UP000266841"/>
    </source>
</evidence>
<protein>
    <submittedName>
        <fullName evidence="2">Uncharacterized protein</fullName>
    </submittedName>
</protein>
<name>K0SII6_THAOC</name>
<dbReference type="OrthoDB" id="42155at2759"/>
<proteinExistence type="predicted"/>
<keyword evidence="1" id="KW-0732">Signal</keyword>
<feature type="signal peptide" evidence="1">
    <location>
        <begin position="1"/>
        <end position="26"/>
    </location>
</feature>
<dbReference type="Proteomes" id="UP000266841">
    <property type="component" value="Unassembled WGS sequence"/>
</dbReference>
<evidence type="ECO:0000313" key="2">
    <source>
        <dbReference type="EMBL" id="EJK65145.1"/>
    </source>
</evidence>
<dbReference type="EMBL" id="AGNL01016311">
    <property type="protein sequence ID" value="EJK65145.1"/>
    <property type="molecule type" value="Genomic_DNA"/>
</dbReference>
<feature type="non-terminal residue" evidence="2">
    <location>
        <position position="179"/>
    </location>
</feature>
<keyword evidence="3" id="KW-1185">Reference proteome</keyword>
<evidence type="ECO:0000256" key="1">
    <source>
        <dbReference type="SAM" id="SignalP"/>
    </source>
</evidence>
<gene>
    <name evidence="2" type="ORF">THAOC_14037</name>
</gene>
<reference evidence="2 3" key="1">
    <citation type="journal article" date="2012" name="Genome Biol.">
        <title>Genome and low-iron response of an oceanic diatom adapted to chronic iron limitation.</title>
        <authorList>
            <person name="Lommer M."/>
            <person name="Specht M."/>
            <person name="Roy A.S."/>
            <person name="Kraemer L."/>
            <person name="Andreson R."/>
            <person name="Gutowska M.A."/>
            <person name="Wolf J."/>
            <person name="Bergner S.V."/>
            <person name="Schilhabel M.B."/>
            <person name="Klostermeier U.C."/>
            <person name="Beiko R.G."/>
            <person name="Rosenstiel P."/>
            <person name="Hippler M."/>
            <person name="Laroche J."/>
        </authorList>
    </citation>
    <scope>NUCLEOTIDE SEQUENCE [LARGE SCALE GENOMIC DNA]</scope>
    <source>
        <strain evidence="2 3">CCMP1005</strain>
    </source>
</reference>